<sequence>MTISLFVCSFGSSLLATLLPLLPIGYFFHSSVLRLFSAGNVVALLPIGYFFCSSVSSALTLATLFKSENQAVFCSSVSSAALLSWPVVPLLPIGYFFVLLFLRLTSLLATLSHYCKSLYFCSSVSSALFSCTLCR</sequence>
<dbReference type="EMBL" id="BGPR01006325">
    <property type="protein sequence ID" value="GBN17991.1"/>
    <property type="molecule type" value="Genomic_DNA"/>
</dbReference>
<keyword evidence="1" id="KW-0472">Membrane</keyword>
<evidence type="ECO:0000256" key="1">
    <source>
        <dbReference type="SAM" id="Phobius"/>
    </source>
</evidence>
<evidence type="ECO:0000313" key="2">
    <source>
        <dbReference type="EMBL" id="GBN17991.1"/>
    </source>
</evidence>
<dbReference type="AlphaFoldDB" id="A0A4Y2LT56"/>
<accession>A0A4Y2LT56</accession>
<feature type="transmembrane region" description="Helical" evidence="1">
    <location>
        <begin position="71"/>
        <end position="88"/>
    </location>
</feature>
<organism evidence="2 3">
    <name type="scientific">Araneus ventricosus</name>
    <name type="common">Orbweaver spider</name>
    <name type="synonym">Epeira ventricosa</name>
    <dbReference type="NCBI Taxonomy" id="182803"/>
    <lineage>
        <taxon>Eukaryota</taxon>
        <taxon>Metazoa</taxon>
        <taxon>Ecdysozoa</taxon>
        <taxon>Arthropoda</taxon>
        <taxon>Chelicerata</taxon>
        <taxon>Arachnida</taxon>
        <taxon>Araneae</taxon>
        <taxon>Araneomorphae</taxon>
        <taxon>Entelegynae</taxon>
        <taxon>Araneoidea</taxon>
        <taxon>Araneidae</taxon>
        <taxon>Araneus</taxon>
    </lineage>
</organism>
<comment type="caution">
    <text evidence="2">The sequence shown here is derived from an EMBL/GenBank/DDBJ whole genome shotgun (WGS) entry which is preliminary data.</text>
</comment>
<keyword evidence="3" id="KW-1185">Reference proteome</keyword>
<keyword evidence="1" id="KW-0812">Transmembrane</keyword>
<reference evidence="2 3" key="1">
    <citation type="journal article" date="2019" name="Sci. Rep.">
        <title>Orb-weaving spider Araneus ventricosus genome elucidates the spidroin gene catalogue.</title>
        <authorList>
            <person name="Kono N."/>
            <person name="Nakamura H."/>
            <person name="Ohtoshi R."/>
            <person name="Moran D.A.P."/>
            <person name="Shinohara A."/>
            <person name="Yoshida Y."/>
            <person name="Fujiwara M."/>
            <person name="Mori M."/>
            <person name="Tomita M."/>
            <person name="Arakawa K."/>
        </authorList>
    </citation>
    <scope>NUCLEOTIDE SEQUENCE [LARGE SCALE GENOMIC DNA]</scope>
</reference>
<feature type="transmembrane region" description="Helical" evidence="1">
    <location>
        <begin position="41"/>
        <end position="64"/>
    </location>
</feature>
<feature type="transmembrane region" description="Helical" evidence="1">
    <location>
        <begin position="7"/>
        <end position="29"/>
    </location>
</feature>
<gene>
    <name evidence="2" type="ORF">AVEN_246518_1</name>
</gene>
<protein>
    <submittedName>
        <fullName evidence="2">Uncharacterized protein</fullName>
    </submittedName>
</protein>
<name>A0A4Y2LT56_ARAVE</name>
<evidence type="ECO:0000313" key="3">
    <source>
        <dbReference type="Proteomes" id="UP000499080"/>
    </source>
</evidence>
<dbReference type="Proteomes" id="UP000499080">
    <property type="component" value="Unassembled WGS sequence"/>
</dbReference>
<proteinExistence type="predicted"/>
<keyword evidence="1" id="KW-1133">Transmembrane helix</keyword>